<evidence type="ECO:0000256" key="1">
    <source>
        <dbReference type="ARBA" id="ARBA00022723"/>
    </source>
</evidence>
<evidence type="ECO:0000256" key="2">
    <source>
        <dbReference type="ARBA" id="ARBA00023239"/>
    </source>
</evidence>
<keyword evidence="4" id="KW-1185">Reference proteome</keyword>
<comment type="caution">
    <text evidence="3">The sequence shown here is derived from an EMBL/GenBank/DDBJ whole genome shotgun (WGS) entry which is preliminary data.</text>
</comment>
<proteinExistence type="predicted"/>
<dbReference type="AlphaFoldDB" id="A0A2A7UVK2"/>
<dbReference type="Gene3D" id="3.40.50.1400">
    <property type="match status" value="1"/>
</dbReference>
<dbReference type="InterPro" id="IPR050963">
    <property type="entry name" value="Sirohydro_Cobaltochel/CbiX"/>
</dbReference>
<dbReference type="PANTHER" id="PTHR33542:SF3">
    <property type="entry name" value="SIROHYDROCHLORIN FERROCHELATASE, CHLOROPLASTIC"/>
    <property type="match status" value="1"/>
</dbReference>
<dbReference type="GO" id="GO:0016829">
    <property type="term" value="F:lyase activity"/>
    <property type="evidence" value="ECO:0007669"/>
    <property type="project" value="UniProtKB-KW"/>
</dbReference>
<gene>
    <name evidence="3" type="ORF">CRM82_12620</name>
</gene>
<dbReference type="RefSeq" id="WP_066534358.1">
    <property type="nucleotide sequence ID" value="NZ_PDEA01000001.1"/>
</dbReference>
<organism evidence="3 4">
    <name type="scientific">Comamonas terrigena</name>
    <dbReference type="NCBI Taxonomy" id="32013"/>
    <lineage>
        <taxon>Bacteria</taxon>
        <taxon>Pseudomonadati</taxon>
        <taxon>Pseudomonadota</taxon>
        <taxon>Betaproteobacteria</taxon>
        <taxon>Burkholderiales</taxon>
        <taxon>Comamonadaceae</taxon>
        <taxon>Comamonas</taxon>
    </lineage>
</organism>
<keyword evidence="1" id="KW-0479">Metal-binding</keyword>
<reference evidence="4" key="1">
    <citation type="submission" date="2017-09" db="EMBL/GenBank/DDBJ databases">
        <title>FDA dAtabase for Regulatory Grade micrObial Sequences (FDA-ARGOS): Supporting development and validation of Infectious Disease Dx tests.</title>
        <authorList>
            <person name="Minogue T."/>
            <person name="Wolcott M."/>
            <person name="Wasieloski L."/>
            <person name="Aguilar W."/>
            <person name="Moore D."/>
            <person name="Tallon L."/>
            <person name="Sadzewicz L."/>
            <person name="Ott S."/>
            <person name="Zhao X."/>
            <person name="Nagaraj S."/>
            <person name="Vavikolanu K."/>
            <person name="Aluvathingal J."/>
            <person name="Nadendla S."/>
            <person name="Sichtig H."/>
        </authorList>
    </citation>
    <scope>NUCLEOTIDE SEQUENCE [LARGE SCALE GENOMIC DNA]</scope>
    <source>
        <strain evidence="4">FDAARGOS_394</strain>
    </source>
</reference>
<accession>A0A2A7UVK2</accession>
<dbReference type="Proteomes" id="UP000220246">
    <property type="component" value="Unassembled WGS sequence"/>
</dbReference>
<name>A0A2A7UVK2_COMTR</name>
<dbReference type="PANTHER" id="PTHR33542">
    <property type="entry name" value="SIROHYDROCHLORIN FERROCHELATASE, CHLOROPLASTIC"/>
    <property type="match status" value="1"/>
</dbReference>
<dbReference type="SUPFAM" id="SSF53800">
    <property type="entry name" value="Chelatase"/>
    <property type="match status" value="1"/>
</dbReference>
<keyword evidence="2" id="KW-0456">Lyase</keyword>
<dbReference type="Pfam" id="PF01903">
    <property type="entry name" value="CbiX"/>
    <property type="match status" value="1"/>
</dbReference>
<dbReference type="OrthoDB" id="9797895at2"/>
<dbReference type="STRING" id="1219032.GCA_001515545_01168"/>
<sequence>MNPSTHSGPGPGPAAPATGLVLFAHGSRDPLWHRPMQAVRDQLLAEQPGALCLCAYLEISSPSLPAAIAQLVAQGCTRITVLPLFLGTGRHAREDLPLLLEQARQQHPGVQLDSATPVGEDPRVIGLLAQIAQQHIYKEPKL</sequence>
<dbReference type="CDD" id="cd03416">
    <property type="entry name" value="CbiX_SirB_N"/>
    <property type="match status" value="1"/>
</dbReference>
<dbReference type="GO" id="GO:0046872">
    <property type="term" value="F:metal ion binding"/>
    <property type="evidence" value="ECO:0007669"/>
    <property type="project" value="UniProtKB-KW"/>
</dbReference>
<dbReference type="InterPro" id="IPR002762">
    <property type="entry name" value="CbiX-like"/>
</dbReference>
<dbReference type="EMBL" id="PDEA01000001">
    <property type="protein sequence ID" value="PEH89330.1"/>
    <property type="molecule type" value="Genomic_DNA"/>
</dbReference>
<evidence type="ECO:0000313" key="4">
    <source>
        <dbReference type="Proteomes" id="UP000220246"/>
    </source>
</evidence>
<protein>
    <submittedName>
        <fullName evidence="3">Cobalamin biosynthesis protein CbiX</fullName>
    </submittedName>
</protein>
<evidence type="ECO:0000313" key="3">
    <source>
        <dbReference type="EMBL" id="PEH89330.1"/>
    </source>
</evidence>
<dbReference type="GeneID" id="80801456"/>